<dbReference type="AlphaFoldDB" id="A0A7Z9CUV3"/>
<dbReference type="InterPro" id="IPR031917">
    <property type="entry name" value="Pilus_assem_C"/>
</dbReference>
<evidence type="ECO:0000256" key="1">
    <source>
        <dbReference type="ARBA" id="ARBA00022729"/>
    </source>
</evidence>
<dbReference type="InterPro" id="IPR032636">
    <property type="entry name" value="Pilus_assem_E-set-like_dom"/>
</dbReference>
<gene>
    <name evidence="4" type="ORF">NCTC9997_05694</name>
</gene>
<evidence type="ECO:0000259" key="2">
    <source>
        <dbReference type="Pfam" id="PF15976"/>
    </source>
</evidence>
<feature type="domain" description="Pilus assembly protein E-set like" evidence="3">
    <location>
        <begin position="283"/>
        <end position="350"/>
    </location>
</feature>
<proteinExistence type="predicted"/>
<dbReference type="Pfam" id="PF16967">
    <property type="entry name" value="TcfC"/>
    <property type="match status" value="1"/>
</dbReference>
<evidence type="ECO:0000313" key="4">
    <source>
        <dbReference type="EMBL" id="VED54956.1"/>
    </source>
</evidence>
<dbReference type="Pfam" id="PF15976">
    <property type="entry name" value="CooC_C"/>
    <property type="match status" value="1"/>
</dbReference>
<feature type="domain" description="Pilus assembly protein C-terminal" evidence="2">
    <location>
        <begin position="733"/>
        <end position="825"/>
    </location>
</feature>
<reference evidence="4 5" key="1">
    <citation type="submission" date="2018-12" db="EMBL/GenBank/DDBJ databases">
        <authorList>
            <consortium name="Pathogen Informatics"/>
        </authorList>
    </citation>
    <scope>NUCLEOTIDE SEQUENCE [LARGE SCALE GENOMIC DNA]</scope>
    <source>
        <strain evidence="4 5">NCTC9997</strain>
    </source>
</reference>
<evidence type="ECO:0000259" key="3">
    <source>
        <dbReference type="Pfam" id="PF16967"/>
    </source>
</evidence>
<sequence length="842" mass="91207">MPRLRISPELKALLAYGMVIFSVPLSVSAAPEQIPQIGGVIIPQAFSQALQDGMSIPLFIHLEGSTGNGDDQRLGNAFIWLDGGVLRVRQIRLEESDNNATVSAQTRQTLTALANESFDSDLRIKISADAQLQLSLRQLLLQLVVKKEALGTVLRSRSEDIGQSSVNALSSTLNYNLGVYNNQMRNAGNSTSSYLSMNSVTSLREHHLVLDGSLYGAGTSNQDSELYKAMYERDFAGHRFAGGMLDTWNLQSLGPMTAISAGKIYGASWGNQASSTVFDNSQSATPIIAFLPSAGEVHLSRDGRLLSVQNFMMGNHEVDTRGLPYGIYDVNVEVVVNGRVVSKRTQRVNKLFTRGRGAGAPLAWQVWGGSFHMDRWSEGGKKTLPAKESWLAGASATGSLGAFSWAATGYGYDNNAVGETRLTLPLTQSINVNLQNMLASDSSWSSIGSVSATLPGGFSSVWVNQEKTIIGDRLRRSDADNRAIGGTLNLSPLWSKLGTFSISYNDDRRYSSHYYTADYYQTLYSNAYGSLGLRAGIQRFNNGDSSASTGKYIALDFSLPLGNWFSAGMTHQNGYTMANLAARKQFEEGSTIRTVGANISRAISGDTGDDKTLSGGAYAQFDTRYSSGTLNVNSGTDGYVNTNLTANGSVGWQGKNIAASGRTDGNAGVIFNTGLEDDGKLSARVNGRVFQLSGKRSYLPLSPYSRYEVELQNSKNSIDSYDIVSSRKSRLTLYPGNVAVIEPEVKQMVTVSGRIRAEDGTLLANAHINNHIGRTRTDDKGEFVMDVDKKFPTIDFSYGNNQRCEVELEINKARGAVWVGDVTCNGLKTYASNLPTGENYEG</sequence>
<organism evidence="4 5">
    <name type="scientific">Raoultella terrigena</name>
    <name type="common">Klebsiella terrigena</name>
    <dbReference type="NCBI Taxonomy" id="577"/>
    <lineage>
        <taxon>Bacteria</taxon>
        <taxon>Pseudomonadati</taxon>
        <taxon>Pseudomonadota</taxon>
        <taxon>Gammaproteobacteria</taxon>
        <taxon>Enterobacterales</taxon>
        <taxon>Enterobacteriaceae</taxon>
        <taxon>Klebsiella/Raoultella group</taxon>
        <taxon>Raoultella</taxon>
    </lineage>
</organism>
<dbReference type="RefSeq" id="WP_041143618.1">
    <property type="nucleotide sequence ID" value="NZ_CP128837.1"/>
</dbReference>
<name>A0A7Z9CUV3_RAOTE</name>
<evidence type="ECO:0000313" key="5">
    <source>
        <dbReference type="Proteomes" id="UP000267630"/>
    </source>
</evidence>
<keyword evidence="1" id="KW-0732">Signal</keyword>
<keyword evidence="5" id="KW-1185">Reference proteome</keyword>
<accession>A0A7Z9CUV3</accession>
<protein>
    <submittedName>
        <fullName evidence="4">CFA/I fimbrial subunit C usher protein</fullName>
    </submittedName>
</protein>
<dbReference type="Proteomes" id="UP000267630">
    <property type="component" value="Chromosome 3"/>
</dbReference>
<dbReference type="EMBL" id="LR134253">
    <property type="protein sequence ID" value="VED54956.1"/>
    <property type="molecule type" value="Genomic_DNA"/>
</dbReference>